<keyword evidence="2" id="KW-0812">Transmembrane</keyword>
<comment type="caution">
    <text evidence="3">The sequence shown here is derived from an EMBL/GenBank/DDBJ whole genome shotgun (WGS) entry which is preliminary data.</text>
</comment>
<dbReference type="Gene3D" id="2.90.10.30">
    <property type="match status" value="1"/>
</dbReference>
<evidence type="ECO:0000313" key="4">
    <source>
        <dbReference type="Proteomes" id="UP001281614"/>
    </source>
</evidence>
<accession>A0AAD9YV83</accession>
<reference evidence="3" key="1">
    <citation type="submission" date="2023-02" db="EMBL/GenBank/DDBJ databases">
        <title>Colletotrichum kahawae CIFC_Que2 genome sequencing and assembly.</title>
        <authorList>
            <person name="Baroncelli R."/>
        </authorList>
    </citation>
    <scope>NUCLEOTIDE SEQUENCE</scope>
    <source>
        <strain evidence="3">CIFC_Que2</strain>
    </source>
</reference>
<feature type="region of interest" description="Disordered" evidence="1">
    <location>
        <begin position="63"/>
        <end position="99"/>
    </location>
</feature>
<proteinExistence type="predicted"/>
<sequence>MGPTNTDAMIVNQSGWAHLRSAGASRRSRIIIAALIMFLVSAALVIQPDWHVATSGLRVPGLHRPATTSGSNTATPTPDGGGGGGGGGPSSETTSDTDSGVLASILTPDEDGVLLSAGSPVFTSPNGRYSLVLQPDGDLVLSHNDLDGSAHALWWTDTGDKHSGGRTVTVEKKDGHVRMVVNAMLKNTWVTVWHSDLLAMCKNAAADVEGGALVKKSGGGGARGHLELSNDGKLTLAGACDLRIPPDHREKSRSLAVIVAGLYRTNHVTCKTHMEHLVDGHPSFTKIDVFAYMLYEPADADVHGRTKESIEAELRACYGTHLRSVDVVPVAEAEVEYPGGEAAMLLPCGDRLRRLNNQLRTVSLAAQRWWAWTVANGFTHDTVMRIRPDTSFWARPGFKSLEELGDALVLPHPKGEHYFYCARMKGSVGVGPTDQIAYGNAASMQQWLYMYDRFAQMVDLASNPDRPALRDFSGCEDIPSGPLASDCPRPAPCSIECLVAWYLDARGVDFRIEWGWEQNPLRWKDIGMLGAEEERMADQHQEDKDDGMTWG</sequence>
<feature type="transmembrane region" description="Helical" evidence="2">
    <location>
        <begin position="30"/>
        <end position="50"/>
    </location>
</feature>
<evidence type="ECO:0000313" key="3">
    <source>
        <dbReference type="EMBL" id="KAK2780545.1"/>
    </source>
</evidence>
<keyword evidence="2" id="KW-0472">Membrane</keyword>
<dbReference type="AlphaFoldDB" id="A0AAD9YV83"/>
<keyword evidence="2" id="KW-1133">Transmembrane helix</keyword>
<organism evidence="3 4">
    <name type="scientific">Colletotrichum kahawae</name>
    <name type="common">Coffee berry disease fungus</name>
    <dbReference type="NCBI Taxonomy" id="34407"/>
    <lineage>
        <taxon>Eukaryota</taxon>
        <taxon>Fungi</taxon>
        <taxon>Dikarya</taxon>
        <taxon>Ascomycota</taxon>
        <taxon>Pezizomycotina</taxon>
        <taxon>Sordariomycetes</taxon>
        <taxon>Hypocreomycetidae</taxon>
        <taxon>Glomerellales</taxon>
        <taxon>Glomerellaceae</taxon>
        <taxon>Colletotrichum</taxon>
        <taxon>Colletotrichum gloeosporioides species complex</taxon>
    </lineage>
</organism>
<feature type="compositionally biased region" description="Low complexity" evidence="1">
    <location>
        <begin position="90"/>
        <end position="99"/>
    </location>
</feature>
<evidence type="ECO:0008006" key="5">
    <source>
        <dbReference type="Google" id="ProtNLM"/>
    </source>
</evidence>
<protein>
    <recommendedName>
        <fullName evidence="5">Bulb-type lectin domain-containing protein</fullName>
    </recommendedName>
</protein>
<gene>
    <name evidence="3" type="ORF">CKAH01_00489</name>
</gene>
<keyword evidence="4" id="KW-1185">Reference proteome</keyword>
<name>A0AAD9YV83_COLKA</name>
<evidence type="ECO:0000256" key="2">
    <source>
        <dbReference type="SAM" id="Phobius"/>
    </source>
</evidence>
<evidence type="ECO:0000256" key="1">
    <source>
        <dbReference type="SAM" id="MobiDB-lite"/>
    </source>
</evidence>
<feature type="compositionally biased region" description="Gly residues" evidence="1">
    <location>
        <begin position="79"/>
        <end position="89"/>
    </location>
</feature>
<dbReference type="EMBL" id="VYYT01000001">
    <property type="protein sequence ID" value="KAK2780545.1"/>
    <property type="molecule type" value="Genomic_DNA"/>
</dbReference>
<dbReference type="Proteomes" id="UP001281614">
    <property type="component" value="Unassembled WGS sequence"/>
</dbReference>